<keyword evidence="3" id="KW-0472">Membrane</keyword>
<accession>A0ABD2V6B4</accession>
<keyword evidence="1" id="KW-0862">Zinc</keyword>
<evidence type="ECO:0000259" key="4">
    <source>
        <dbReference type="PROSITE" id="PS50157"/>
    </source>
</evidence>
<keyword evidence="3" id="KW-1133">Transmembrane helix</keyword>
<keyword evidence="1" id="KW-0863">Zinc-finger</keyword>
<keyword evidence="6" id="KW-1185">Reference proteome</keyword>
<protein>
    <recommendedName>
        <fullName evidence="4">C2H2-type domain-containing protein</fullName>
    </recommendedName>
</protein>
<evidence type="ECO:0000313" key="5">
    <source>
        <dbReference type="EMBL" id="KAL3376693.1"/>
    </source>
</evidence>
<feature type="region of interest" description="Disordered" evidence="2">
    <location>
        <begin position="183"/>
        <end position="207"/>
    </location>
</feature>
<gene>
    <name evidence="5" type="ORF">AABB24_003229</name>
</gene>
<keyword evidence="1" id="KW-0479">Metal-binding</keyword>
<organism evidence="5 6">
    <name type="scientific">Solanum stoloniferum</name>
    <dbReference type="NCBI Taxonomy" id="62892"/>
    <lineage>
        <taxon>Eukaryota</taxon>
        <taxon>Viridiplantae</taxon>
        <taxon>Streptophyta</taxon>
        <taxon>Embryophyta</taxon>
        <taxon>Tracheophyta</taxon>
        <taxon>Spermatophyta</taxon>
        <taxon>Magnoliopsida</taxon>
        <taxon>eudicotyledons</taxon>
        <taxon>Gunneridae</taxon>
        <taxon>Pentapetalae</taxon>
        <taxon>asterids</taxon>
        <taxon>lamiids</taxon>
        <taxon>Solanales</taxon>
        <taxon>Solanaceae</taxon>
        <taxon>Solanoideae</taxon>
        <taxon>Solaneae</taxon>
        <taxon>Solanum</taxon>
    </lineage>
</organism>
<feature type="non-terminal residue" evidence="5">
    <location>
        <position position="1"/>
    </location>
</feature>
<evidence type="ECO:0000256" key="2">
    <source>
        <dbReference type="SAM" id="MobiDB-lite"/>
    </source>
</evidence>
<feature type="transmembrane region" description="Helical" evidence="3">
    <location>
        <begin position="57"/>
        <end position="80"/>
    </location>
</feature>
<keyword evidence="3" id="KW-0812">Transmembrane</keyword>
<sequence>SNCQQKKKPFTKPKENGGLLYDALARPTKVYKEDNPFAQKENKLACELKFLKKLASLAFIALFPIVNFQIFTTVVFFSSFNEISVMPLQNQGQNGQQGVWMYQCIHCKKNFPSSQAIAGHTKGHFRDGWVKGTPQSKVFVLFSEYQQQQGSITDSSIPEKHVFSAATSDTHLTDAHRLPIGDVQNSRSLVVRPPSPASSSRQPRIPRHHLRLRDLKILARLRARLTREEQEVILRLLDSAMEQAKQSRKKSTEAEVIPNRNSEAAAAIGTTDTDTDVSSEESDDESKNM</sequence>
<feature type="compositionally biased region" description="Low complexity" evidence="2">
    <location>
        <begin position="186"/>
        <end position="203"/>
    </location>
</feature>
<dbReference type="PROSITE" id="PS00028">
    <property type="entry name" value="ZINC_FINGER_C2H2_1"/>
    <property type="match status" value="1"/>
</dbReference>
<dbReference type="Proteomes" id="UP001627284">
    <property type="component" value="Unassembled WGS sequence"/>
</dbReference>
<dbReference type="PROSITE" id="PS50157">
    <property type="entry name" value="ZINC_FINGER_C2H2_2"/>
    <property type="match status" value="1"/>
</dbReference>
<feature type="region of interest" description="Disordered" evidence="2">
    <location>
        <begin position="243"/>
        <end position="289"/>
    </location>
</feature>
<reference evidence="5 6" key="1">
    <citation type="submission" date="2024-05" db="EMBL/GenBank/DDBJ databases">
        <title>De novo assembly of an allotetraploid wild potato.</title>
        <authorList>
            <person name="Hosaka A.J."/>
        </authorList>
    </citation>
    <scope>NUCLEOTIDE SEQUENCE [LARGE SCALE GENOMIC DNA]</scope>
    <source>
        <tissue evidence="5">Young leaves</tissue>
    </source>
</reference>
<proteinExistence type="predicted"/>
<feature type="domain" description="C2H2-type" evidence="4">
    <location>
        <begin position="102"/>
        <end position="124"/>
    </location>
</feature>
<dbReference type="GO" id="GO:0008270">
    <property type="term" value="F:zinc ion binding"/>
    <property type="evidence" value="ECO:0007669"/>
    <property type="project" value="UniProtKB-KW"/>
</dbReference>
<evidence type="ECO:0000256" key="1">
    <source>
        <dbReference type="PROSITE-ProRule" id="PRU00042"/>
    </source>
</evidence>
<dbReference type="EMBL" id="JBJKTR010000002">
    <property type="protein sequence ID" value="KAL3376693.1"/>
    <property type="molecule type" value="Genomic_DNA"/>
</dbReference>
<evidence type="ECO:0000256" key="3">
    <source>
        <dbReference type="SAM" id="Phobius"/>
    </source>
</evidence>
<dbReference type="AlphaFoldDB" id="A0ABD2V6B4"/>
<evidence type="ECO:0000313" key="6">
    <source>
        <dbReference type="Proteomes" id="UP001627284"/>
    </source>
</evidence>
<comment type="caution">
    <text evidence="5">The sequence shown here is derived from an EMBL/GenBank/DDBJ whole genome shotgun (WGS) entry which is preliminary data.</text>
</comment>
<feature type="compositionally biased region" description="Acidic residues" evidence="2">
    <location>
        <begin position="273"/>
        <end position="289"/>
    </location>
</feature>
<dbReference type="InterPro" id="IPR013087">
    <property type="entry name" value="Znf_C2H2_type"/>
</dbReference>
<name>A0ABD2V6B4_9SOLN</name>